<proteinExistence type="inferred from homology"/>
<sequence length="377" mass="41475">MSPANKPALEVPVIDVSVLLKNADEASPEDLKICADELKAAVSSIGVFRISGHGISNEDQTDASDAVKSLFNVSEAEKHRLSVKANNIKSAAVARGYIGIGEESGSHRVEVKEGFSMGYRWDAVEAGFTPKPMGTKTRPVPETLNALQAVNVWPTEDHLDLQSRISMDSLFEHMTRVSQALVRGFSMAMGEEAGYLTPYCKGGENISLLRLFHYFPYSQYKSDQSVDVERIGSSPHTDWGFLTLIMEPGIGGLEVFHDGEWNTVPPVPGTLVCNVGDYFSMLTNGKFVSPLHKVVTGDEERYSIVYFYYPGYNSHIPQQTCSQDQEVPSSIRDGLKSYSLVTDQSANGADLDQSESITLDDVPFGTYIARKWEQVAR</sequence>
<organism evidence="3 4">
    <name type="scientific">Sphaeroforma arctica JP610</name>
    <dbReference type="NCBI Taxonomy" id="667725"/>
    <lineage>
        <taxon>Eukaryota</taxon>
        <taxon>Ichthyosporea</taxon>
        <taxon>Ichthyophonida</taxon>
        <taxon>Sphaeroforma</taxon>
    </lineage>
</organism>
<dbReference type="PROSITE" id="PS51471">
    <property type="entry name" value="FE2OG_OXY"/>
    <property type="match status" value="1"/>
</dbReference>
<dbReference type="SUPFAM" id="SSF51197">
    <property type="entry name" value="Clavaminate synthase-like"/>
    <property type="match status" value="1"/>
</dbReference>
<dbReference type="Proteomes" id="UP000054560">
    <property type="component" value="Unassembled WGS sequence"/>
</dbReference>
<accession>A0A0L0GDR1</accession>
<evidence type="ECO:0000256" key="1">
    <source>
        <dbReference type="RuleBase" id="RU003682"/>
    </source>
</evidence>
<dbReference type="InterPro" id="IPR027443">
    <property type="entry name" value="IPNS-like_sf"/>
</dbReference>
<comment type="similarity">
    <text evidence="1">Belongs to the iron/ascorbate-dependent oxidoreductase family.</text>
</comment>
<keyword evidence="4" id="KW-1185">Reference proteome</keyword>
<dbReference type="OrthoDB" id="627829at2759"/>
<dbReference type="AlphaFoldDB" id="A0A0L0GDR1"/>
<keyword evidence="1" id="KW-0408">Iron</keyword>
<dbReference type="GO" id="GO:0046872">
    <property type="term" value="F:metal ion binding"/>
    <property type="evidence" value="ECO:0007669"/>
    <property type="project" value="UniProtKB-KW"/>
</dbReference>
<feature type="domain" description="Fe2OG dioxygenase" evidence="2">
    <location>
        <begin position="205"/>
        <end position="310"/>
    </location>
</feature>
<name>A0A0L0GDR1_9EUKA</name>
<dbReference type="PRINTS" id="PR00682">
    <property type="entry name" value="IPNSYNTHASE"/>
</dbReference>
<dbReference type="Pfam" id="PF03171">
    <property type="entry name" value="2OG-FeII_Oxy"/>
    <property type="match status" value="1"/>
</dbReference>
<keyword evidence="1" id="KW-0479">Metal-binding</keyword>
<dbReference type="STRING" id="667725.A0A0L0GDR1"/>
<dbReference type="EMBL" id="KQ241653">
    <property type="protein sequence ID" value="KNC86398.1"/>
    <property type="molecule type" value="Genomic_DNA"/>
</dbReference>
<dbReference type="InterPro" id="IPR026992">
    <property type="entry name" value="DIOX_N"/>
</dbReference>
<protein>
    <recommendedName>
        <fullName evidence="2">Fe2OG dioxygenase domain-containing protein</fullName>
    </recommendedName>
</protein>
<dbReference type="InterPro" id="IPR044861">
    <property type="entry name" value="IPNS-like_FE2OG_OXY"/>
</dbReference>
<gene>
    <name evidence="3" type="ORF">SARC_01448</name>
</gene>
<dbReference type="RefSeq" id="XP_014160300.1">
    <property type="nucleotide sequence ID" value="XM_014304825.1"/>
</dbReference>
<dbReference type="GO" id="GO:0016491">
    <property type="term" value="F:oxidoreductase activity"/>
    <property type="evidence" value="ECO:0007669"/>
    <property type="project" value="UniProtKB-KW"/>
</dbReference>
<dbReference type="Pfam" id="PF14226">
    <property type="entry name" value="DIOX_N"/>
    <property type="match status" value="1"/>
</dbReference>
<dbReference type="PANTHER" id="PTHR47990">
    <property type="entry name" value="2-OXOGLUTARATE (2OG) AND FE(II)-DEPENDENT OXYGENASE SUPERFAMILY PROTEIN-RELATED"/>
    <property type="match status" value="1"/>
</dbReference>
<dbReference type="GeneID" id="25901952"/>
<evidence type="ECO:0000259" key="2">
    <source>
        <dbReference type="PROSITE" id="PS51471"/>
    </source>
</evidence>
<dbReference type="InterPro" id="IPR005123">
    <property type="entry name" value="Oxoglu/Fe-dep_dioxygenase_dom"/>
</dbReference>
<dbReference type="eggNOG" id="KOG0143">
    <property type="taxonomic scope" value="Eukaryota"/>
</dbReference>
<dbReference type="Gene3D" id="2.60.120.330">
    <property type="entry name" value="B-lactam Antibiotic, Isopenicillin N Synthase, Chain"/>
    <property type="match status" value="1"/>
</dbReference>
<evidence type="ECO:0000313" key="4">
    <source>
        <dbReference type="Proteomes" id="UP000054560"/>
    </source>
</evidence>
<dbReference type="InterPro" id="IPR050231">
    <property type="entry name" value="Iron_ascorbate_oxido_reductase"/>
</dbReference>
<reference evidence="3 4" key="1">
    <citation type="submission" date="2011-02" db="EMBL/GenBank/DDBJ databases">
        <title>The Genome Sequence of Sphaeroforma arctica JP610.</title>
        <authorList>
            <consortium name="The Broad Institute Genome Sequencing Platform"/>
            <person name="Russ C."/>
            <person name="Cuomo C."/>
            <person name="Young S.K."/>
            <person name="Zeng Q."/>
            <person name="Gargeya S."/>
            <person name="Alvarado L."/>
            <person name="Berlin A."/>
            <person name="Chapman S.B."/>
            <person name="Chen Z."/>
            <person name="Freedman E."/>
            <person name="Gellesch M."/>
            <person name="Goldberg J."/>
            <person name="Griggs A."/>
            <person name="Gujja S."/>
            <person name="Heilman E."/>
            <person name="Heiman D."/>
            <person name="Howarth C."/>
            <person name="Mehta T."/>
            <person name="Neiman D."/>
            <person name="Pearson M."/>
            <person name="Roberts A."/>
            <person name="Saif S."/>
            <person name="Shea T."/>
            <person name="Shenoy N."/>
            <person name="Sisk P."/>
            <person name="Stolte C."/>
            <person name="Sykes S."/>
            <person name="White J."/>
            <person name="Yandava C."/>
            <person name="Burger G."/>
            <person name="Gray M.W."/>
            <person name="Holland P.W.H."/>
            <person name="King N."/>
            <person name="Lang F.B.F."/>
            <person name="Roger A.J."/>
            <person name="Ruiz-Trillo I."/>
            <person name="Haas B."/>
            <person name="Nusbaum C."/>
            <person name="Birren B."/>
        </authorList>
    </citation>
    <scope>NUCLEOTIDE SEQUENCE [LARGE SCALE GENOMIC DNA]</scope>
    <source>
        <strain evidence="3 4">JP610</strain>
    </source>
</reference>
<evidence type="ECO:0000313" key="3">
    <source>
        <dbReference type="EMBL" id="KNC86398.1"/>
    </source>
</evidence>
<keyword evidence="1" id="KW-0560">Oxidoreductase</keyword>